<dbReference type="STRING" id="394503.Ccel_3106"/>
<feature type="transmembrane region" description="Helical" evidence="1">
    <location>
        <begin position="12"/>
        <end position="33"/>
    </location>
</feature>
<accession>B8I072</accession>
<feature type="transmembrane region" description="Helical" evidence="1">
    <location>
        <begin position="39"/>
        <end position="56"/>
    </location>
</feature>
<dbReference type="KEGG" id="cce:Ccel_3106"/>
<organism evidence="2 3">
    <name type="scientific">Ruminiclostridium cellulolyticum (strain ATCC 35319 / DSM 5812 / JCM 6584 / H10)</name>
    <name type="common">Clostridium cellulolyticum</name>
    <dbReference type="NCBI Taxonomy" id="394503"/>
    <lineage>
        <taxon>Bacteria</taxon>
        <taxon>Bacillati</taxon>
        <taxon>Bacillota</taxon>
        <taxon>Clostridia</taxon>
        <taxon>Eubacteriales</taxon>
        <taxon>Oscillospiraceae</taxon>
        <taxon>Ruminiclostridium</taxon>
    </lineage>
</organism>
<sequence length="130" mass="15419">MNWFRKFMIGRYGPDHLSAGLLFLSLLISLIGMFVPIKWFGYLSYIPLLLCFYRLFSKNIYGRRAENNKFLKLWNPIAAWFLKKKTRIGDSKTHRYYKCPKCQQEVRVPKGKGKIQITCPKCKAEFIRKS</sequence>
<keyword evidence="1" id="KW-1133">Transmembrane helix</keyword>
<keyword evidence="1" id="KW-0472">Membrane</keyword>
<gene>
    <name evidence="2" type="ordered locus">Ccel_3106</name>
</gene>
<dbReference type="EMBL" id="CP001348">
    <property type="protein sequence ID" value="ACL77398.1"/>
    <property type="molecule type" value="Genomic_DNA"/>
</dbReference>
<evidence type="ECO:0000313" key="3">
    <source>
        <dbReference type="Proteomes" id="UP000001349"/>
    </source>
</evidence>
<protein>
    <submittedName>
        <fullName evidence="2">Zn-finger containing protein</fullName>
    </submittedName>
</protein>
<dbReference type="eggNOG" id="COG4416">
    <property type="taxonomic scope" value="Bacteria"/>
</dbReference>
<dbReference type="AlphaFoldDB" id="B8I072"/>
<dbReference type="HOGENOM" id="CLU_133627_0_0_9"/>
<proteinExistence type="predicted"/>
<dbReference type="Proteomes" id="UP000001349">
    <property type="component" value="Chromosome"/>
</dbReference>
<keyword evidence="1" id="KW-0812">Transmembrane</keyword>
<dbReference type="Gene3D" id="2.20.28.160">
    <property type="match status" value="1"/>
</dbReference>
<dbReference type="OrthoDB" id="3174166at2"/>
<evidence type="ECO:0000256" key="1">
    <source>
        <dbReference type="SAM" id="Phobius"/>
    </source>
</evidence>
<keyword evidence="3" id="KW-1185">Reference proteome</keyword>
<evidence type="ECO:0000313" key="2">
    <source>
        <dbReference type="EMBL" id="ACL77398.1"/>
    </source>
</evidence>
<reference evidence="2 3" key="1">
    <citation type="submission" date="2009-01" db="EMBL/GenBank/DDBJ databases">
        <title>Complete sequence of Clostridium cellulolyticum H10.</title>
        <authorList>
            <consortium name="US DOE Joint Genome Institute"/>
            <person name="Lucas S."/>
            <person name="Copeland A."/>
            <person name="Lapidus A."/>
            <person name="Glavina del Rio T."/>
            <person name="Dalin E."/>
            <person name="Tice H."/>
            <person name="Bruce D."/>
            <person name="Goodwin L."/>
            <person name="Pitluck S."/>
            <person name="Chertkov O."/>
            <person name="Saunders E."/>
            <person name="Brettin T."/>
            <person name="Detter J.C."/>
            <person name="Han C."/>
            <person name="Larimer F."/>
            <person name="Land M."/>
            <person name="Hauser L."/>
            <person name="Kyrpides N."/>
            <person name="Ivanova N."/>
            <person name="Zhou J."/>
            <person name="Richardson P."/>
        </authorList>
    </citation>
    <scope>NUCLEOTIDE SEQUENCE [LARGE SCALE GENOMIC DNA]</scope>
    <source>
        <strain evidence="3">ATCC 35319 / DSM 5812 / JCM 6584 / H10</strain>
    </source>
</reference>
<name>B8I072_RUMCH</name>
<dbReference type="RefSeq" id="WP_015926456.1">
    <property type="nucleotide sequence ID" value="NC_011898.1"/>
</dbReference>